<comment type="similarity">
    <text evidence="1">Belongs to the UPF0587 family.</text>
</comment>
<dbReference type="PANTHER" id="PTHR12857:SF0">
    <property type="entry name" value="CXXC MOTIF CONTAINING ZINC BINDING PROTEIN"/>
    <property type="match status" value="1"/>
</dbReference>
<accession>A0ABS8RJ27</accession>
<evidence type="ECO:0000256" key="3">
    <source>
        <dbReference type="ARBA" id="ARBA00022833"/>
    </source>
</evidence>
<evidence type="ECO:0000256" key="2">
    <source>
        <dbReference type="ARBA" id="ARBA00022723"/>
    </source>
</evidence>
<comment type="caution">
    <text evidence="4">The sequence shown here is derived from an EMBL/GenBank/DDBJ whole genome shotgun (WGS) entry which is preliminary data.</text>
</comment>
<name>A0ABS8RJ27_DATST</name>
<organism evidence="4 5">
    <name type="scientific">Datura stramonium</name>
    <name type="common">Jimsonweed</name>
    <name type="synonym">Common thornapple</name>
    <dbReference type="NCBI Taxonomy" id="4076"/>
    <lineage>
        <taxon>Eukaryota</taxon>
        <taxon>Viridiplantae</taxon>
        <taxon>Streptophyta</taxon>
        <taxon>Embryophyta</taxon>
        <taxon>Tracheophyta</taxon>
        <taxon>Spermatophyta</taxon>
        <taxon>Magnoliopsida</taxon>
        <taxon>eudicotyledons</taxon>
        <taxon>Gunneridae</taxon>
        <taxon>Pentapetalae</taxon>
        <taxon>asterids</taxon>
        <taxon>lamiids</taxon>
        <taxon>Solanales</taxon>
        <taxon>Solanaceae</taxon>
        <taxon>Solanoideae</taxon>
        <taxon>Datureae</taxon>
        <taxon>Datura</taxon>
    </lineage>
</organism>
<proteinExistence type="inferred from homology"/>
<dbReference type="Proteomes" id="UP000823775">
    <property type="component" value="Unassembled WGS sequence"/>
</dbReference>
<dbReference type="EMBL" id="JACEIK010000021">
    <property type="protein sequence ID" value="MCD7446776.1"/>
    <property type="molecule type" value="Genomic_DNA"/>
</dbReference>
<dbReference type="SUPFAM" id="SSF141678">
    <property type="entry name" value="MAL13P1.257-like"/>
    <property type="match status" value="1"/>
</dbReference>
<evidence type="ECO:0000256" key="1">
    <source>
        <dbReference type="ARBA" id="ARBA00007818"/>
    </source>
</evidence>
<dbReference type="PANTHER" id="PTHR12857">
    <property type="entry name" value="CXXC MOTIF CONTAINING ZINC BINDING PROTEIN"/>
    <property type="match status" value="1"/>
</dbReference>
<evidence type="ECO:0000313" key="4">
    <source>
        <dbReference type="EMBL" id="MCD7446776.1"/>
    </source>
</evidence>
<keyword evidence="3" id="KW-0862">Zinc</keyword>
<dbReference type="InterPro" id="IPR008584">
    <property type="entry name" value="CXXC_Zn-binding_euk"/>
</dbReference>
<keyword evidence="5" id="KW-1185">Reference proteome</keyword>
<protein>
    <submittedName>
        <fullName evidence="4">Uncharacterized protein</fullName>
    </submittedName>
</protein>
<keyword evidence="2" id="KW-0479">Metal-binding</keyword>
<evidence type="ECO:0000313" key="5">
    <source>
        <dbReference type="Proteomes" id="UP000823775"/>
    </source>
</evidence>
<gene>
    <name evidence="4" type="ORF">HAX54_016869</name>
</gene>
<dbReference type="Pfam" id="PF05907">
    <property type="entry name" value="CXXC_Zn-b_euk"/>
    <property type="match status" value="1"/>
</dbReference>
<sequence>MRFLLEITAELQNILSMAPLNGVDDPDMPYFFKLRCESCDILSKEQCIYMSEYAYHKRNRFNHVIKCKGCKRVGTVTLISGFGTEFTAADSQTYVPLMMFECDGMVPEDYAFNGGWKLTIDSDEVIEVNLVGGNFVGSQEVYGYLQPIVKNINGRFTVKP</sequence>
<reference evidence="4 5" key="1">
    <citation type="journal article" date="2021" name="BMC Genomics">
        <title>Datura genome reveals duplications of psychoactive alkaloid biosynthetic genes and high mutation rate following tissue culture.</title>
        <authorList>
            <person name="Rajewski A."/>
            <person name="Carter-House D."/>
            <person name="Stajich J."/>
            <person name="Litt A."/>
        </authorList>
    </citation>
    <scope>NUCLEOTIDE SEQUENCE [LARGE SCALE GENOMIC DNA]</scope>
    <source>
        <strain evidence="4">AR-01</strain>
    </source>
</reference>